<organism evidence="3 4">
    <name type="scientific">Rickenella mellea</name>
    <dbReference type="NCBI Taxonomy" id="50990"/>
    <lineage>
        <taxon>Eukaryota</taxon>
        <taxon>Fungi</taxon>
        <taxon>Dikarya</taxon>
        <taxon>Basidiomycota</taxon>
        <taxon>Agaricomycotina</taxon>
        <taxon>Agaricomycetes</taxon>
        <taxon>Hymenochaetales</taxon>
        <taxon>Rickenellaceae</taxon>
        <taxon>Rickenella</taxon>
    </lineage>
</organism>
<feature type="zinc finger region" description="C3H1-type" evidence="1">
    <location>
        <begin position="1"/>
        <end position="28"/>
    </location>
</feature>
<evidence type="ECO:0000313" key="4">
    <source>
        <dbReference type="Proteomes" id="UP000294933"/>
    </source>
</evidence>
<dbReference type="OrthoDB" id="3198874at2759"/>
<reference evidence="3 4" key="1">
    <citation type="submission" date="2018-06" db="EMBL/GenBank/DDBJ databases">
        <title>A transcriptomic atlas of mushroom development highlights an independent origin of complex multicellularity.</title>
        <authorList>
            <consortium name="DOE Joint Genome Institute"/>
            <person name="Krizsan K."/>
            <person name="Almasi E."/>
            <person name="Merenyi Z."/>
            <person name="Sahu N."/>
            <person name="Viragh M."/>
            <person name="Koszo T."/>
            <person name="Mondo S."/>
            <person name="Kiss B."/>
            <person name="Balint B."/>
            <person name="Kues U."/>
            <person name="Barry K."/>
            <person name="Hegedus J.C."/>
            <person name="Henrissat B."/>
            <person name="Johnson J."/>
            <person name="Lipzen A."/>
            <person name="Ohm R."/>
            <person name="Nagy I."/>
            <person name="Pangilinan J."/>
            <person name="Yan J."/>
            <person name="Xiong Y."/>
            <person name="Grigoriev I.V."/>
            <person name="Hibbett D.S."/>
            <person name="Nagy L.G."/>
        </authorList>
    </citation>
    <scope>NUCLEOTIDE SEQUENCE [LARGE SCALE GENOMIC DNA]</scope>
    <source>
        <strain evidence="3 4">SZMC22713</strain>
    </source>
</reference>
<name>A0A4Y7QAG4_9AGAM</name>
<dbReference type="GO" id="GO:0008270">
    <property type="term" value="F:zinc ion binding"/>
    <property type="evidence" value="ECO:0007669"/>
    <property type="project" value="UniProtKB-KW"/>
</dbReference>
<evidence type="ECO:0000259" key="2">
    <source>
        <dbReference type="PROSITE" id="PS50103"/>
    </source>
</evidence>
<dbReference type="PROSITE" id="PS50103">
    <property type="entry name" value="ZF_C3H1"/>
    <property type="match status" value="1"/>
</dbReference>
<gene>
    <name evidence="3" type="ORF">BD410DRAFT_88649</name>
</gene>
<dbReference type="InterPro" id="IPR000571">
    <property type="entry name" value="Znf_CCCH"/>
</dbReference>
<dbReference type="VEuPathDB" id="FungiDB:BD410DRAFT_88649"/>
<sequence length="81" mass="9419">MPPTPFCREALANGSCNQEGCTYRHDVLRCETCDIIIRSYHWTEHVKGRRHVTMGDPRLGVLPRTTAINPVWRIKRLLRDC</sequence>
<proteinExistence type="predicted"/>
<evidence type="ECO:0000256" key="1">
    <source>
        <dbReference type="PROSITE-ProRule" id="PRU00723"/>
    </source>
</evidence>
<keyword evidence="1" id="KW-0479">Metal-binding</keyword>
<evidence type="ECO:0000313" key="3">
    <source>
        <dbReference type="EMBL" id="TDL24435.1"/>
    </source>
</evidence>
<dbReference type="EMBL" id="ML170166">
    <property type="protein sequence ID" value="TDL24435.1"/>
    <property type="molecule type" value="Genomic_DNA"/>
</dbReference>
<keyword evidence="1" id="KW-0862">Zinc</keyword>
<protein>
    <recommendedName>
        <fullName evidence="2">C3H1-type domain-containing protein</fullName>
    </recommendedName>
</protein>
<keyword evidence="1" id="KW-0863">Zinc-finger</keyword>
<dbReference type="Proteomes" id="UP000294933">
    <property type="component" value="Unassembled WGS sequence"/>
</dbReference>
<dbReference type="AlphaFoldDB" id="A0A4Y7QAG4"/>
<feature type="domain" description="C3H1-type" evidence="2">
    <location>
        <begin position="1"/>
        <end position="28"/>
    </location>
</feature>
<keyword evidence="4" id="KW-1185">Reference proteome</keyword>
<accession>A0A4Y7QAG4</accession>